<dbReference type="GO" id="GO:0005634">
    <property type="term" value="C:nucleus"/>
    <property type="evidence" value="ECO:0007669"/>
    <property type="project" value="UniProtKB-SubCell"/>
</dbReference>
<comment type="subcellular location">
    <subcellularLocation>
        <location evidence="1">Cytoplasm</location>
    </subcellularLocation>
    <subcellularLocation>
        <location evidence="1">Nucleus</location>
    </subcellularLocation>
</comment>
<comment type="caution">
    <text evidence="2">The sequence shown here is derived from an EMBL/GenBank/DDBJ whole genome shotgun (WGS) entry which is preliminary data.</text>
</comment>
<reference evidence="2 3" key="1">
    <citation type="journal article" date="2020" name="bioRxiv">
        <title>Sequence and annotation of 42 cannabis genomes reveals extensive copy number variation in cannabinoid synthesis and pathogen resistance genes.</title>
        <authorList>
            <person name="Mckernan K.J."/>
            <person name="Helbert Y."/>
            <person name="Kane L.T."/>
            <person name="Ebling H."/>
            <person name="Zhang L."/>
            <person name="Liu B."/>
            <person name="Eaton Z."/>
            <person name="Mclaughlin S."/>
            <person name="Kingan S."/>
            <person name="Baybayan P."/>
            <person name="Concepcion G."/>
            <person name="Jordan M."/>
            <person name="Riva A."/>
            <person name="Barbazuk W."/>
            <person name="Harkins T."/>
        </authorList>
    </citation>
    <scope>NUCLEOTIDE SEQUENCE [LARGE SCALE GENOMIC DNA]</scope>
    <source>
        <strain evidence="3">cv. Jamaican Lion 4</strain>
        <tissue evidence="2">Leaf</tissue>
    </source>
</reference>
<dbReference type="EMBL" id="JAATIQ010000202">
    <property type="protein sequence ID" value="KAF4370775.1"/>
    <property type="molecule type" value="Genomic_DNA"/>
</dbReference>
<dbReference type="Gene3D" id="2.60.40.790">
    <property type="match status" value="1"/>
</dbReference>
<dbReference type="AlphaFoldDB" id="A0A7J6FJG4"/>
<comment type="subunit">
    <text evidence="1">Interacts with HSP90 in an ATP-dependent manner.</text>
</comment>
<comment type="similarity">
    <text evidence="1">Belongs to the p23/wos2 family.</text>
</comment>
<keyword evidence="1" id="KW-0539">Nucleus</keyword>
<protein>
    <recommendedName>
        <fullName evidence="1">Co-chaperone protein p23</fullName>
    </recommendedName>
</protein>
<dbReference type="PANTHER" id="PTHR22932:SF1">
    <property type="entry name" value="CO-CHAPERONE PROTEIN DAF-41"/>
    <property type="match status" value="1"/>
</dbReference>
<keyword evidence="1" id="KW-0963">Cytoplasm</keyword>
<dbReference type="GO" id="GO:0051131">
    <property type="term" value="P:chaperone-mediated protein complex assembly"/>
    <property type="evidence" value="ECO:0007669"/>
    <property type="project" value="TreeGrafter"/>
</dbReference>
<comment type="function">
    <text evidence="1">Acts as a co-chaperone for HSP90.</text>
</comment>
<accession>A0A7J6FJG4</accession>
<name>A0A7J6FJG4_CANSA</name>
<dbReference type="GO" id="GO:0051087">
    <property type="term" value="F:protein-folding chaperone binding"/>
    <property type="evidence" value="ECO:0007669"/>
    <property type="project" value="TreeGrafter"/>
</dbReference>
<dbReference type="GO" id="GO:0006457">
    <property type="term" value="P:protein folding"/>
    <property type="evidence" value="ECO:0007669"/>
    <property type="project" value="TreeGrafter"/>
</dbReference>
<organism evidence="2 3">
    <name type="scientific">Cannabis sativa</name>
    <name type="common">Hemp</name>
    <name type="synonym">Marijuana</name>
    <dbReference type="NCBI Taxonomy" id="3483"/>
    <lineage>
        <taxon>Eukaryota</taxon>
        <taxon>Viridiplantae</taxon>
        <taxon>Streptophyta</taxon>
        <taxon>Embryophyta</taxon>
        <taxon>Tracheophyta</taxon>
        <taxon>Spermatophyta</taxon>
        <taxon>Magnoliopsida</taxon>
        <taxon>eudicotyledons</taxon>
        <taxon>Gunneridae</taxon>
        <taxon>Pentapetalae</taxon>
        <taxon>rosids</taxon>
        <taxon>fabids</taxon>
        <taxon>Rosales</taxon>
        <taxon>Cannabaceae</taxon>
        <taxon>Cannabis</taxon>
    </lineage>
</organism>
<keyword evidence="3" id="KW-1185">Reference proteome</keyword>
<sequence>MVEKLGCFDSDILAAMDQEISDGVHIISLSVGAMDTRRHTIWTRSQLGHSGHPNTASSFPAPLETPGCKTKPGLRNIICSIQKEQKGWWKRLLKTEEKPAPYLKVDWNKWSDEDEEESRLNTFNDWVRDLPVLPRVLPYLKILFRNEIALEESDDIHEL</sequence>
<dbReference type="Proteomes" id="UP000583929">
    <property type="component" value="Unassembled WGS sequence"/>
</dbReference>
<dbReference type="InterPro" id="IPR045250">
    <property type="entry name" value="p23-like"/>
</dbReference>
<keyword evidence="1" id="KW-0143">Chaperone</keyword>
<dbReference type="GO" id="GO:0005829">
    <property type="term" value="C:cytosol"/>
    <property type="evidence" value="ECO:0007669"/>
    <property type="project" value="TreeGrafter"/>
</dbReference>
<dbReference type="InterPro" id="IPR008978">
    <property type="entry name" value="HSP20-like_chaperone"/>
</dbReference>
<evidence type="ECO:0000313" key="3">
    <source>
        <dbReference type="Proteomes" id="UP000583929"/>
    </source>
</evidence>
<dbReference type="PANTHER" id="PTHR22932">
    <property type="entry name" value="TELOMERASE-BINDING PROTEIN P23 HSP90 CO-CHAPERONE"/>
    <property type="match status" value="1"/>
</dbReference>
<dbReference type="GO" id="GO:0051879">
    <property type="term" value="F:Hsp90 protein binding"/>
    <property type="evidence" value="ECO:0007669"/>
    <property type="project" value="UniProtKB-UniRule"/>
</dbReference>
<evidence type="ECO:0000256" key="1">
    <source>
        <dbReference type="RuleBase" id="RU369032"/>
    </source>
</evidence>
<evidence type="ECO:0000313" key="2">
    <source>
        <dbReference type="EMBL" id="KAF4370775.1"/>
    </source>
</evidence>
<proteinExistence type="inferred from homology"/>
<dbReference type="SUPFAM" id="SSF49764">
    <property type="entry name" value="HSP20-like chaperones"/>
    <property type="match status" value="1"/>
</dbReference>
<gene>
    <name evidence="2" type="ORF">G4B88_030495</name>
</gene>